<dbReference type="SUPFAM" id="SSF52255">
    <property type="entry name" value="N5-CAIR mutase (phosphoribosylaminoimidazole carboxylase, PurE)"/>
    <property type="match status" value="1"/>
</dbReference>
<dbReference type="EMBL" id="LAKJ01000002">
    <property type="protein sequence ID" value="KKI65280.1"/>
    <property type="molecule type" value="Genomic_DNA"/>
</dbReference>
<dbReference type="Proteomes" id="UP000034455">
    <property type="component" value="Unassembled WGS sequence"/>
</dbReference>
<gene>
    <name evidence="2" type="ORF">UF66_1237</name>
</gene>
<proteinExistence type="predicted"/>
<dbReference type="GO" id="GO:0016787">
    <property type="term" value="F:hydrolase activity"/>
    <property type="evidence" value="ECO:0007669"/>
    <property type="project" value="InterPro"/>
</dbReference>
<evidence type="ECO:0000313" key="3">
    <source>
        <dbReference type="Proteomes" id="UP000034455"/>
    </source>
</evidence>
<sequence length="256" mass="27791">MTDKYDSIESLLQAVKTDQLSISEAKVELNQYDELGFAKIDLHRRKRQGFPEVIFGEGKTEQQLVKIIHSLILHEEKILITRVNNEKANFICETYPQLVYHATAQIVCTSLEHITKTQRQAAIICAGTSDLPVAEEAAITAEVMGISVKRFYDVGVSGIHRLFAHIDDIRNCNVSVVIAGMEGALASVVAGLVDHPVYAVPTSIGYGANLNGVTTLLSMINSCAPGSSVLNIDNGFGGGYNAAMIVNMLEQHSGME</sequence>
<dbReference type="Gene3D" id="3.40.50.1970">
    <property type="match status" value="1"/>
</dbReference>
<dbReference type="PANTHER" id="PTHR43064">
    <property type="entry name" value="PHOSPHORIBOSYLAMINOIMIDAZOLE CARBOXYLASE-RELATED"/>
    <property type="match status" value="1"/>
</dbReference>
<organism evidence="2 3">
    <name type="scientific">Staphylococcus cohnii subsp. cohnii</name>
    <dbReference type="NCBI Taxonomy" id="74704"/>
    <lineage>
        <taxon>Bacteria</taxon>
        <taxon>Bacillati</taxon>
        <taxon>Bacillota</taxon>
        <taxon>Bacilli</taxon>
        <taxon>Bacillales</taxon>
        <taxon>Staphylococcaceae</taxon>
        <taxon>Staphylococcus</taxon>
        <taxon>Staphylococcus cohnii species complex</taxon>
    </lineage>
</organism>
<dbReference type="NCBIfam" id="NF033503">
    <property type="entry name" value="LarB"/>
    <property type="match status" value="1"/>
</dbReference>
<dbReference type="SMART" id="SM01001">
    <property type="entry name" value="AIRC"/>
    <property type="match status" value="1"/>
</dbReference>
<dbReference type="InterPro" id="IPR039476">
    <property type="entry name" value="P2CMN_synthase_LarB"/>
</dbReference>
<evidence type="ECO:0000259" key="1">
    <source>
        <dbReference type="SMART" id="SM01001"/>
    </source>
</evidence>
<dbReference type="AlphaFoldDB" id="A0A0M2P4X3"/>
<accession>A0A0M2P4X3</accession>
<dbReference type="PATRIC" id="fig|74704.6.peg.1271"/>
<dbReference type="InterPro" id="IPR000031">
    <property type="entry name" value="PurE_dom"/>
</dbReference>
<comment type="caution">
    <text evidence="2">The sequence shown here is derived from an EMBL/GenBank/DDBJ whole genome shotgun (WGS) entry which is preliminary data.</text>
</comment>
<evidence type="ECO:0000313" key="2">
    <source>
        <dbReference type="EMBL" id="KKI65280.1"/>
    </source>
</evidence>
<protein>
    <submittedName>
        <fullName evidence="2">Circadian phase modifier</fullName>
    </submittedName>
</protein>
<feature type="domain" description="PurE" evidence="1">
    <location>
        <begin position="119"/>
        <end position="251"/>
    </location>
</feature>
<dbReference type="Pfam" id="PF00731">
    <property type="entry name" value="AIRC"/>
    <property type="match status" value="1"/>
</dbReference>
<dbReference type="PANTHER" id="PTHR43064:SF1">
    <property type="entry name" value="SLL1489 PROTEIN"/>
    <property type="match status" value="1"/>
</dbReference>
<name>A0A0M2P4X3_STACC</name>
<dbReference type="RefSeq" id="WP_019469134.1">
    <property type="nucleotide sequence ID" value="NZ_LAKJ01000002.1"/>
</dbReference>
<dbReference type="GO" id="GO:0006189">
    <property type="term" value="P:'de novo' IMP biosynthetic process"/>
    <property type="evidence" value="ECO:0007669"/>
    <property type="project" value="InterPro"/>
</dbReference>
<reference evidence="2 3" key="1">
    <citation type="submission" date="2015-03" db="EMBL/GenBank/DDBJ databases">
        <title>Genome Assembly of Staphylococcus cohnii subsp. cohnii strain G22B2.</title>
        <authorList>
            <person name="Nair G."/>
            <person name="Kaur G."/>
            <person name="Khatri I."/>
            <person name="Singh N.K."/>
            <person name="Sathyabama S."/>
            <person name="Maurya S.K."/>
            <person name="Subramanian S."/>
            <person name="Agrewala J.N."/>
            <person name="Mayilraj S."/>
        </authorList>
    </citation>
    <scope>NUCLEOTIDE SEQUENCE [LARGE SCALE GENOMIC DNA]</scope>
    <source>
        <strain evidence="2 3">G22B2</strain>
    </source>
</reference>